<feature type="compositionally biased region" description="Basic and acidic residues" evidence="3">
    <location>
        <begin position="276"/>
        <end position="289"/>
    </location>
</feature>
<feature type="region of interest" description="Disordered" evidence="3">
    <location>
        <begin position="226"/>
        <end position="247"/>
    </location>
</feature>
<dbReference type="InterPro" id="IPR041297">
    <property type="entry name" value="Crb2_Tudor"/>
</dbReference>
<gene>
    <name evidence="5" type="ORF">QBC47DRAFT_292169</name>
</gene>
<proteinExistence type="predicted"/>
<evidence type="ECO:0000256" key="1">
    <source>
        <dbReference type="ARBA" id="ARBA00004123"/>
    </source>
</evidence>
<comment type="subcellular location">
    <subcellularLocation>
        <location evidence="1">Nucleus</location>
    </subcellularLocation>
</comment>
<feature type="compositionally biased region" description="Low complexity" evidence="3">
    <location>
        <begin position="55"/>
        <end position="77"/>
    </location>
</feature>
<dbReference type="EMBL" id="MU839828">
    <property type="protein sequence ID" value="KAK1759650.1"/>
    <property type="molecule type" value="Genomic_DNA"/>
</dbReference>
<dbReference type="Gene3D" id="2.30.30.140">
    <property type="match status" value="1"/>
</dbReference>
<feature type="compositionally biased region" description="Basic and acidic residues" evidence="3">
    <location>
        <begin position="230"/>
        <end position="244"/>
    </location>
</feature>
<evidence type="ECO:0000313" key="5">
    <source>
        <dbReference type="EMBL" id="KAK1759650.1"/>
    </source>
</evidence>
<evidence type="ECO:0000259" key="4">
    <source>
        <dbReference type="Pfam" id="PF18115"/>
    </source>
</evidence>
<dbReference type="CDD" id="cd20446">
    <property type="entry name" value="Tudor_SpSPF30-like"/>
    <property type="match status" value="1"/>
</dbReference>
<feature type="compositionally biased region" description="Gly residues" evidence="3">
    <location>
        <begin position="162"/>
        <end position="176"/>
    </location>
</feature>
<feature type="compositionally biased region" description="Low complexity" evidence="3">
    <location>
        <begin position="188"/>
        <end position="200"/>
    </location>
</feature>
<feature type="region of interest" description="Disordered" evidence="3">
    <location>
        <begin position="159"/>
        <end position="206"/>
    </location>
</feature>
<dbReference type="SUPFAM" id="SSF63748">
    <property type="entry name" value="Tudor/PWWP/MBT"/>
    <property type="match status" value="1"/>
</dbReference>
<feature type="domain" description="DNA repair protein Crb2 Tudor" evidence="4">
    <location>
        <begin position="111"/>
        <end position="161"/>
    </location>
</feature>
<dbReference type="PANTHER" id="PTHR46297:SF2">
    <property type="entry name" value="TUDOR DOMAIN-CONTAINING PROTEIN"/>
    <property type="match status" value="1"/>
</dbReference>
<dbReference type="GO" id="GO:0005634">
    <property type="term" value="C:nucleus"/>
    <property type="evidence" value="ECO:0007669"/>
    <property type="project" value="UniProtKB-SubCell"/>
</dbReference>
<comment type="caution">
    <text evidence="5">The sequence shown here is derived from an EMBL/GenBank/DDBJ whole genome shotgun (WGS) entry which is preliminary data.</text>
</comment>
<dbReference type="AlphaFoldDB" id="A0AAJ0BJY6"/>
<evidence type="ECO:0000256" key="2">
    <source>
        <dbReference type="ARBA" id="ARBA00023242"/>
    </source>
</evidence>
<name>A0AAJ0BJY6_9PEZI</name>
<feature type="region of interest" description="Disordered" evidence="3">
    <location>
        <begin position="265"/>
        <end position="319"/>
    </location>
</feature>
<protein>
    <submittedName>
        <fullName evidence="5">Splicing factor spf30</fullName>
    </submittedName>
</protein>
<reference evidence="5" key="1">
    <citation type="submission" date="2023-06" db="EMBL/GenBank/DDBJ databases">
        <title>Genome-scale phylogeny and comparative genomics of the fungal order Sordariales.</title>
        <authorList>
            <consortium name="Lawrence Berkeley National Laboratory"/>
            <person name="Hensen N."/>
            <person name="Bonometti L."/>
            <person name="Westerberg I."/>
            <person name="Brannstrom I.O."/>
            <person name="Guillou S."/>
            <person name="Cros-Aarteil S."/>
            <person name="Calhoun S."/>
            <person name="Haridas S."/>
            <person name="Kuo A."/>
            <person name="Mondo S."/>
            <person name="Pangilinan J."/>
            <person name="Riley R."/>
            <person name="Labutti K."/>
            <person name="Andreopoulos B."/>
            <person name="Lipzen A."/>
            <person name="Chen C."/>
            <person name="Yanf M."/>
            <person name="Daum C."/>
            <person name="Ng V."/>
            <person name="Clum A."/>
            <person name="Steindorff A."/>
            <person name="Ohm R."/>
            <person name="Martin F."/>
            <person name="Silar P."/>
            <person name="Natvig D."/>
            <person name="Lalanne C."/>
            <person name="Gautier V."/>
            <person name="Ament-Velasquez S.L."/>
            <person name="Kruys A."/>
            <person name="Hutchinson M.I."/>
            <person name="Powell A.J."/>
            <person name="Barry K."/>
            <person name="Miller A.N."/>
            <person name="Grigoriev I.V."/>
            <person name="Debuchy R."/>
            <person name="Gladieux P."/>
            <person name="Thoren M.H."/>
            <person name="Johannesson H."/>
        </authorList>
    </citation>
    <scope>NUCLEOTIDE SEQUENCE</scope>
    <source>
        <strain evidence="5">PSN4</strain>
    </source>
</reference>
<accession>A0AAJ0BJY6</accession>
<keyword evidence="6" id="KW-1185">Reference proteome</keyword>
<sequence length="319" mass="34035">MDNNKIEAEKKECEAQLELVIASLRDDAGNTELLKLKSELDEMVALYNEILGSSSASAETQPAAPAPAPAATKQTQAEGGEPKWSRENHPAFKKTGGVEEEKEEVVYKVNDTVMAKWVSGDKGFYPARITSITGSSTAPIYTVKFKSYDTVETLRGKDIRSVGGGGSGGLGSGGQGVKRKADGGGGPVTTTTTHTPVVVVGGEGGNHKNNGIVMSAGAELYPNAQQLGSDNKKEKESKLDDMGRPKFKKIKATKELEAGKNKWQEFNAKGKGGKGVKKDSMFRTPEGVKGRVGFTGSGQAMRKDPTRSRHVYQPNEDLD</sequence>
<dbReference type="Pfam" id="PF18115">
    <property type="entry name" value="Tudor_3"/>
    <property type="match status" value="1"/>
</dbReference>
<feature type="compositionally biased region" description="Basic and acidic residues" evidence="3">
    <location>
        <begin position="80"/>
        <end position="90"/>
    </location>
</feature>
<dbReference type="PANTHER" id="PTHR46297">
    <property type="entry name" value="ZINC FINGER CCCH-TYPE WITH G PATCH DOMAIN-CONTAINING PROTEIN"/>
    <property type="match status" value="1"/>
</dbReference>
<organism evidence="5 6">
    <name type="scientific">Echria macrotheca</name>
    <dbReference type="NCBI Taxonomy" id="438768"/>
    <lineage>
        <taxon>Eukaryota</taxon>
        <taxon>Fungi</taxon>
        <taxon>Dikarya</taxon>
        <taxon>Ascomycota</taxon>
        <taxon>Pezizomycotina</taxon>
        <taxon>Sordariomycetes</taxon>
        <taxon>Sordariomycetidae</taxon>
        <taxon>Sordariales</taxon>
        <taxon>Schizotheciaceae</taxon>
        <taxon>Echria</taxon>
    </lineage>
</organism>
<feature type="region of interest" description="Disordered" evidence="3">
    <location>
        <begin position="55"/>
        <end position="97"/>
    </location>
</feature>
<dbReference type="Proteomes" id="UP001239445">
    <property type="component" value="Unassembled WGS sequence"/>
</dbReference>
<keyword evidence="2" id="KW-0539">Nucleus</keyword>
<evidence type="ECO:0000313" key="6">
    <source>
        <dbReference type="Proteomes" id="UP001239445"/>
    </source>
</evidence>
<evidence type="ECO:0000256" key="3">
    <source>
        <dbReference type="SAM" id="MobiDB-lite"/>
    </source>
</evidence>